<dbReference type="Gene3D" id="3.30.379.10">
    <property type="entry name" value="Chitobiase/beta-hexosaminidase domain 2-like"/>
    <property type="match status" value="1"/>
</dbReference>
<evidence type="ECO:0000259" key="6">
    <source>
        <dbReference type="Pfam" id="PF00728"/>
    </source>
</evidence>
<dbReference type="GeneID" id="93133285"/>
<dbReference type="Gene3D" id="3.20.20.80">
    <property type="entry name" value="Glycosidases"/>
    <property type="match status" value="1"/>
</dbReference>
<dbReference type="AlphaFoldDB" id="A0A7T7ZYW8"/>
<dbReference type="SUPFAM" id="SSF55545">
    <property type="entry name" value="beta-N-acetylhexosaminidase-like domain"/>
    <property type="match status" value="1"/>
</dbReference>
<evidence type="ECO:0000313" key="8">
    <source>
        <dbReference type="EMBL" id="QQN59020.1"/>
    </source>
</evidence>
<dbReference type="CDD" id="cd06564">
    <property type="entry name" value="GH20_DspB_LnbB-like"/>
    <property type="match status" value="1"/>
</dbReference>
<feature type="domain" description="Glycoside hydrolase family 20 catalytic" evidence="6">
    <location>
        <begin position="246"/>
        <end position="562"/>
    </location>
</feature>
<dbReference type="Pfam" id="PF00728">
    <property type="entry name" value="Glyco_hydro_20"/>
    <property type="match status" value="1"/>
</dbReference>
<dbReference type="PANTHER" id="PTHR43678:SF1">
    <property type="entry name" value="BETA-N-ACETYLHEXOSAMINIDASE"/>
    <property type="match status" value="1"/>
</dbReference>
<dbReference type="EMBL" id="CP067018">
    <property type="protein sequence ID" value="QQN59020.1"/>
    <property type="molecule type" value="Genomic_DNA"/>
</dbReference>
<dbReference type="Pfam" id="PF13385">
    <property type="entry name" value="Laminin_G_3"/>
    <property type="match status" value="1"/>
</dbReference>
<organism evidence="8 9">
    <name type="scientific">Elizabethkingia bruuniana</name>
    <dbReference type="NCBI Taxonomy" id="1756149"/>
    <lineage>
        <taxon>Bacteria</taxon>
        <taxon>Pseudomonadati</taxon>
        <taxon>Bacteroidota</taxon>
        <taxon>Flavobacteriia</taxon>
        <taxon>Flavobacteriales</taxon>
        <taxon>Weeksellaceae</taxon>
        <taxon>Elizabethkingia</taxon>
    </lineage>
</organism>
<proteinExistence type="inferred from homology"/>
<comment type="similarity">
    <text evidence="1">Belongs to the glycosyl hydrolase 20 family.</text>
</comment>
<sequence>MRITKIFKVLLFLFSVSLFSQNKISEETGEIPKVKKGDLRITNPVAPKGYKLKLMGSDAFPVIDIKGNIIQPLVPTEVNLYYVLSNEKDTLQQFDINRQVVIPGRYNDNGKNHKPFVIPSLREWYGRNGDFKLSSTAKIIVDTRDKEKLKNLASLLQKEIKDFSGLEPKIAYGKNEGTGNIYLSLQHQDQSLGEEGYYCNIENNFEIFALQYQGLFWGTRTFLQLLEQQPKERIFPKGEIRDYPKYKVRGFVLDAGRKFFSLDFLNKYVKLMSYYKMNDFHIHLNDNGFKIYFDNNWDKTYSGFRLENATYPELATKNEFYTKNEFREFQKMAQNYAVRIIPEIDVPAHSLAITKAVPDIGSNKYGRDHLDINLPKTYEVVENIFKEYLEGTDPVFVGKEVHIGTDEYDKTEAEAFRKFTDHFMGYVQSFGKDVRLWGALTHAKGKTPVRSKNIIMNTWYNGYADPIEMKKLGYKQISTPDGILYIVPKAGYYYDYLNIENIYKKWEPRMIGNITFPLGDPTIIGGSFAVWNDIAGNGITDKDVHDRVFPAMQVLAEKMWRGTVSAPDFNYFSQNAGLISEGPFLNIRGKYDKKGISFPLMVKQQNVRMHCAEWVKAGKEEYLDFKGADSYAEFSLPEIGYNYTVSFDIKPVVENNQKMPVFTSSDAMLYLKNGKLRFSRDGYDDSFDYKFPRGSWTKATITGNNEGVKLFINGVLQQDLTNEWRTYNDKDKTKRRKMYTLFFPLQKIGGFEGSLKNIVINNKLLSDQEIKMK</sequence>
<dbReference type="Pfam" id="PF02838">
    <property type="entry name" value="Glyco_hydro_20b"/>
    <property type="match status" value="1"/>
</dbReference>
<protein>
    <submittedName>
        <fullName evidence="8">Family 20 glycosylhydrolase</fullName>
    </submittedName>
</protein>
<dbReference type="InterPro" id="IPR029018">
    <property type="entry name" value="Hex-like_dom2"/>
</dbReference>
<evidence type="ECO:0000256" key="3">
    <source>
        <dbReference type="ARBA" id="ARBA00023295"/>
    </source>
</evidence>
<dbReference type="InterPro" id="IPR017853">
    <property type="entry name" value="GH"/>
</dbReference>
<feature type="chain" id="PRO_5032577058" evidence="5">
    <location>
        <begin position="21"/>
        <end position="773"/>
    </location>
</feature>
<gene>
    <name evidence="8" type="ORF">I6H88_00090</name>
</gene>
<dbReference type="RefSeq" id="WP_052114656.1">
    <property type="nucleotide sequence ID" value="NZ_CBCSDR010000001.1"/>
</dbReference>
<dbReference type="InterPro" id="IPR052764">
    <property type="entry name" value="GH20_Enzymes"/>
</dbReference>
<evidence type="ECO:0000256" key="1">
    <source>
        <dbReference type="ARBA" id="ARBA00006285"/>
    </source>
</evidence>
<dbReference type="PRINTS" id="PR00738">
    <property type="entry name" value="GLHYDRLASE20"/>
</dbReference>
<feature type="active site" description="Proton donor" evidence="4">
    <location>
        <position position="407"/>
    </location>
</feature>
<evidence type="ECO:0000313" key="9">
    <source>
        <dbReference type="Proteomes" id="UP000595426"/>
    </source>
</evidence>
<keyword evidence="3" id="KW-0326">Glycosidase</keyword>
<evidence type="ECO:0000256" key="2">
    <source>
        <dbReference type="ARBA" id="ARBA00022801"/>
    </source>
</evidence>
<feature type="domain" description="Beta-hexosaminidase bacterial type N-terminal" evidence="7">
    <location>
        <begin position="115"/>
        <end position="243"/>
    </location>
</feature>
<dbReference type="KEGG" id="egm:AYC65_10235"/>
<dbReference type="InterPro" id="IPR025705">
    <property type="entry name" value="Beta_hexosaminidase_sua/sub"/>
</dbReference>
<keyword evidence="5" id="KW-0732">Signal</keyword>
<reference evidence="8 9" key="1">
    <citation type="submission" date="2020-12" db="EMBL/GenBank/DDBJ databases">
        <title>FDA dAtabase for Regulatory Grade micrObial Sequences (FDA-ARGOS): Supporting development and validation of Infectious Disease Dx tests.</title>
        <authorList>
            <person name="Kerrigan L."/>
            <person name="Long C."/>
            <person name="Tallon L."/>
            <person name="Sadzewicz L."/>
            <person name="Zhao X."/>
            <person name="Boylan J."/>
            <person name="Ott S."/>
            <person name="Bowen H."/>
            <person name="Vavikolanu K."/>
            <person name="Mehta A."/>
            <person name="Aluvathingal J."/>
            <person name="Nadendla S."/>
            <person name="Yan Y."/>
            <person name="Sichtig H."/>
        </authorList>
    </citation>
    <scope>NUCLEOTIDE SEQUENCE [LARGE SCALE GENOMIC DNA]</scope>
    <source>
        <strain evidence="8 9">FDAARGOS_1031</strain>
    </source>
</reference>
<evidence type="ECO:0000256" key="5">
    <source>
        <dbReference type="SAM" id="SignalP"/>
    </source>
</evidence>
<dbReference type="GO" id="GO:0004563">
    <property type="term" value="F:beta-N-acetylhexosaminidase activity"/>
    <property type="evidence" value="ECO:0007669"/>
    <property type="project" value="InterPro"/>
</dbReference>
<feature type="signal peptide" evidence="5">
    <location>
        <begin position="1"/>
        <end position="20"/>
    </location>
</feature>
<dbReference type="Proteomes" id="UP000595426">
    <property type="component" value="Chromosome"/>
</dbReference>
<dbReference type="PANTHER" id="PTHR43678">
    <property type="entry name" value="PUTATIVE (AFU_ORTHOLOGUE AFUA_2G00640)-RELATED"/>
    <property type="match status" value="1"/>
</dbReference>
<evidence type="ECO:0000256" key="4">
    <source>
        <dbReference type="PIRSR" id="PIRSR625705-1"/>
    </source>
</evidence>
<dbReference type="InterPro" id="IPR013320">
    <property type="entry name" value="ConA-like_dom_sf"/>
</dbReference>
<dbReference type="GO" id="GO:0005975">
    <property type="term" value="P:carbohydrate metabolic process"/>
    <property type="evidence" value="ECO:0007669"/>
    <property type="project" value="InterPro"/>
</dbReference>
<keyword evidence="9" id="KW-1185">Reference proteome</keyword>
<evidence type="ECO:0000259" key="7">
    <source>
        <dbReference type="Pfam" id="PF02838"/>
    </source>
</evidence>
<accession>A0A7T7ZYW8</accession>
<keyword evidence="2 8" id="KW-0378">Hydrolase</keyword>
<dbReference type="InterPro" id="IPR015883">
    <property type="entry name" value="Glyco_hydro_20_cat"/>
</dbReference>
<dbReference type="SUPFAM" id="SSF51445">
    <property type="entry name" value="(Trans)glycosidases"/>
    <property type="match status" value="1"/>
</dbReference>
<dbReference type="InterPro" id="IPR015882">
    <property type="entry name" value="HEX_bac_N"/>
</dbReference>
<dbReference type="SUPFAM" id="SSF49899">
    <property type="entry name" value="Concanavalin A-like lectins/glucanases"/>
    <property type="match status" value="1"/>
</dbReference>
<name>A0A7T7ZYW8_9FLAO</name>
<dbReference type="Gene3D" id="2.60.120.200">
    <property type="match status" value="1"/>
</dbReference>